<dbReference type="GO" id="GO:0016747">
    <property type="term" value="F:acyltransferase activity, transferring groups other than amino-acyl groups"/>
    <property type="evidence" value="ECO:0007669"/>
    <property type="project" value="InterPro"/>
</dbReference>
<reference evidence="2 3" key="1">
    <citation type="submission" date="2019-10" db="EMBL/GenBank/DDBJ databases">
        <title>Alkaliphilus serpentinus sp. nov. and Alkaliphilus pronyensis sp. nov., two novel anaerobic alkaliphilic species isolated from the serpentinized-hosted hydrothermal field of the Prony Bay (New Caledonia).</title>
        <authorList>
            <person name="Postec A."/>
        </authorList>
    </citation>
    <scope>NUCLEOTIDE SEQUENCE [LARGE SCALE GENOMIC DNA]</scope>
    <source>
        <strain evidence="2 3">LacV</strain>
    </source>
</reference>
<dbReference type="SUPFAM" id="SSF55729">
    <property type="entry name" value="Acyl-CoA N-acyltransferases (Nat)"/>
    <property type="match status" value="1"/>
</dbReference>
<dbReference type="PANTHER" id="PTHR43415:SF3">
    <property type="entry name" value="GNAT-FAMILY ACETYLTRANSFERASE"/>
    <property type="match status" value="1"/>
</dbReference>
<proteinExistence type="predicted"/>
<protein>
    <submittedName>
        <fullName evidence="2">GNAT family N-acetyltransferase</fullName>
    </submittedName>
</protein>
<keyword evidence="2" id="KW-0808">Transferase</keyword>
<dbReference type="PANTHER" id="PTHR43415">
    <property type="entry name" value="SPERMIDINE N(1)-ACETYLTRANSFERASE"/>
    <property type="match status" value="1"/>
</dbReference>
<dbReference type="AlphaFoldDB" id="A0A6I0F3V6"/>
<feature type="domain" description="N-acetyltransferase" evidence="1">
    <location>
        <begin position="11"/>
        <end position="163"/>
    </location>
</feature>
<dbReference type="PROSITE" id="PS51186">
    <property type="entry name" value="GNAT"/>
    <property type="match status" value="1"/>
</dbReference>
<dbReference type="OrthoDB" id="9795206at2"/>
<evidence type="ECO:0000313" key="3">
    <source>
        <dbReference type="Proteomes" id="UP000432715"/>
    </source>
</evidence>
<sequence length="170" mass="20200">MTKVVIEDETIRLCYTTEGDIDDVLSIEEVQHDHQKRRYVYLWSRERHLKSIEMKDELHLIIRASNSTEIIGYVILSGLEGKDDVISLDRIALKHKGKGYGRKCVRLIKELCFNKLNCNRLWLDVFEYNERAIKLYISEGFTHEGTLRKCKKHNNQYYSLNIMSILREEY</sequence>
<accession>A0A6I0F3V6</accession>
<evidence type="ECO:0000313" key="2">
    <source>
        <dbReference type="EMBL" id="KAB3536042.1"/>
    </source>
</evidence>
<dbReference type="EMBL" id="WBZC01000013">
    <property type="protein sequence ID" value="KAB3536042.1"/>
    <property type="molecule type" value="Genomic_DNA"/>
</dbReference>
<organism evidence="2 3">
    <name type="scientific">Alkaliphilus pronyensis</name>
    <dbReference type="NCBI Taxonomy" id="1482732"/>
    <lineage>
        <taxon>Bacteria</taxon>
        <taxon>Bacillati</taxon>
        <taxon>Bacillota</taxon>
        <taxon>Clostridia</taxon>
        <taxon>Peptostreptococcales</taxon>
        <taxon>Natronincolaceae</taxon>
        <taxon>Alkaliphilus</taxon>
    </lineage>
</organism>
<evidence type="ECO:0000259" key="1">
    <source>
        <dbReference type="PROSITE" id="PS51186"/>
    </source>
</evidence>
<keyword evidence="3" id="KW-1185">Reference proteome</keyword>
<comment type="caution">
    <text evidence="2">The sequence shown here is derived from an EMBL/GenBank/DDBJ whole genome shotgun (WGS) entry which is preliminary data.</text>
</comment>
<dbReference type="Pfam" id="PF00583">
    <property type="entry name" value="Acetyltransf_1"/>
    <property type="match status" value="1"/>
</dbReference>
<dbReference type="Proteomes" id="UP000432715">
    <property type="component" value="Unassembled WGS sequence"/>
</dbReference>
<dbReference type="InterPro" id="IPR016181">
    <property type="entry name" value="Acyl_CoA_acyltransferase"/>
</dbReference>
<dbReference type="InterPro" id="IPR000182">
    <property type="entry name" value="GNAT_dom"/>
</dbReference>
<gene>
    <name evidence="2" type="ORF">F8154_04585</name>
</gene>
<dbReference type="RefSeq" id="WP_151860421.1">
    <property type="nucleotide sequence ID" value="NZ_WBZC01000013.1"/>
</dbReference>
<dbReference type="CDD" id="cd04301">
    <property type="entry name" value="NAT_SF"/>
    <property type="match status" value="1"/>
</dbReference>
<name>A0A6I0F3V6_9FIRM</name>
<dbReference type="Gene3D" id="3.40.630.30">
    <property type="match status" value="1"/>
</dbReference>